<dbReference type="InterPro" id="IPR004681">
    <property type="entry name" value="TRAP_DctM"/>
</dbReference>
<accession>A0ABX0W7Q5</accession>
<keyword evidence="4" id="KW-0812">Transmembrane</keyword>
<keyword evidence="7" id="KW-0813">Transport</keyword>
<comment type="caution">
    <text evidence="9">The sequence shown here is derived from an EMBL/GenBank/DDBJ whole genome shotgun (WGS) entry which is preliminary data.</text>
</comment>
<dbReference type="Pfam" id="PF06808">
    <property type="entry name" value="DctM"/>
    <property type="match status" value="1"/>
</dbReference>
<organism evidence="9 10">
    <name type="scientific">Parasedimentitalea denitrificans</name>
    <dbReference type="NCBI Taxonomy" id="2211118"/>
    <lineage>
        <taxon>Bacteria</taxon>
        <taxon>Pseudomonadati</taxon>
        <taxon>Pseudomonadota</taxon>
        <taxon>Alphaproteobacteria</taxon>
        <taxon>Rhodobacterales</taxon>
        <taxon>Paracoccaceae</taxon>
        <taxon>Parasedimentitalea</taxon>
    </lineage>
</organism>
<evidence type="ECO:0000256" key="5">
    <source>
        <dbReference type="ARBA" id="ARBA00022989"/>
    </source>
</evidence>
<keyword evidence="10" id="KW-1185">Reference proteome</keyword>
<feature type="domain" description="TRAP C4-dicarboxylate transport system permease DctM subunit" evidence="8">
    <location>
        <begin position="3"/>
        <end position="115"/>
    </location>
</feature>
<dbReference type="InterPro" id="IPR010656">
    <property type="entry name" value="DctM"/>
</dbReference>
<dbReference type="RefSeq" id="WP_167684325.1">
    <property type="nucleotide sequence ID" value="NZ_QHLQ01000010.1"/>
</dbReference>
<keyword evidence="3 7" id="KW-0997">Cell inner membrane</keyword>
<dbReference type="PANTHER" id="PTHR33362">
    <property type="entry name" value="SIALIC ACID TRAP TRANSPORTER PERMEASE PROTEIN SIAT-RELATED"/>
    <property type="match status" value="1"/>
</dbReference>
<dbReference type="Proteomes" id="UP001429564">
    <property type="component" value="Unassembled WGS sequence"/>
</dbReference>
<evidence type="ECO:0000256" key="3">
    <source>
        <dbReference type="ARBA" id="ARBA00022519"/>
    </source>
</evidence>
<comment type="function">
    <text evidence="7">Part of the tripartite ATP-independent periplasmic (TRAP) transport system.</text>
</comment>
<comment type="subcellular location">
    <subcellularLocation>
        <location evidence="1 7">Cell inner membrane</location>
        <topology evidence="1 7">Multi-pass membrane protein</topology>
    </subcellularLocation>
</comment>
<dbReference type="PANTHER" id="PTHR33362:SF7">
    <property type="entry name" value="SLL1103 PROTEIN"/>
    <property type="match status" value="1"/>
</dbReference>
<protein>
    <recommendedName>
        <fullName evidence="8">TRAP C4-dicarboxylate transport system permease DctM subunit domain-containing protein</fullName>
    </recommendedName>
</protein>
<evidence type="ECO:0000256" key="7">
    <source>
        <dbReference type="RuleBase" id="RU369079"/>
    </source>
</evidence>
<sequence length="127" mass="14130">MGSWGILIARTVLAFGLGFSFDRLEITLIVLPVTAPIIARLAFGDHVAALDMIYWFATLIAIDLQTSFLTPPFRLALLHLKAAAPPEIKIQNIYKRIIPLVKLQLSGLAHALRLPELAPWLCRLLLH</sequence>
<evidence type="ECO:0000256" key="2">
    <source>
        <dbReference type="ARBA" id="ARBA00022475"/>
    </source>
</evidence>
<keyword evidence="2" id="KW-1003">Cell membrane</keyword>
<evidence type="ECO:0000256" key="6">
    <source>
        <dbReference type="ARBA" id="ARBA00023136"/>
    </source>
</evidence>
<evidence type="ECO:0000256" key="4">
    <source>
        <dbReference type="ARBA" id="ARBA00022692"/>
    </source>
</evidence>
<evidence type="ECO:0000313" key="10">
    <source>
        <dbReference type="Proteomes" id="UP001429564"/>
    </source>
</evidence>
<keyword evidence="5" id="KW-1133">Transmembrane helix</keyword>
<gene>
    <name evidence="9" type="ORF">DL239_11975</name>
</gene>
<evidence type="ECO:0000259" key="8">
    <source>
        <dbReference type="Pfam" id="PF06808"/>
    </source>
</evidence>
<reference evidence="9 10" key="1">
    <citation type="submission" date="2018-05" db="EMBL/GenBank/DDBJ databases">
        <authorList>
            <person name="Zhang Y.-J."/>
        </authorList>
    </citation>
    <scope>NUCLEOTIDE SEQUENCE [LARGE SCALE GENOMIC DNA]</scope>
    <source>
        <strain evidence="9 10">CY04</strain>
    </source>
</reference>
<name>A0ABX0W7Q5_9RHOB</name>
<proteinExistence type="predicted"/>
<keyword evidence="6" id="KW-0472">Membrane</keyword>
<evidence type="ECO:0000256" key="1">
    <source>
        <dbReference type="ARBA" id="ARBA00004429"/>
    </source>
</evidence>
<dbReference type="EMBL" id="QHLQ01000010">
    <property type="protein sequence ID" value="NIZ61690.1"/>
    <property type="molecule type" value="Genomic_DNA"/>
</dbReference>
<evidence type="ECO:0000313" key="9">
    <source>
        <dbReference type="EMBL" id="NIZ61690.1"/>
    </source>
</evidence>